<dbReference type="Proteomes" id="UP000030745">
    <property type="component" value="Unassembled WGS sequence"/>
</dbReference>
<evidence type="ECO:0000313" key="2">
    <source>
        <dbReference type="EMBL" id="KDO21377.1"/>
    </source>
</evidence>
<sequence length="122" mass="13896">MDNDRAKRLKAIREARARKENGGAATEEVVAVPVKQVEEVETPVADEPTAVADPEPEDEVVAIAPKKPTWDLERSLEKQMKKLERRTQNAIVQILREKMEREMQEDDEEEDDGEEVDEEAEA</sequence>
<dbReference type="EMBL" id="KK583289">
    <property type="protein sequence ID" value="KDO21377.1"/>
    <property type="molecule type" value="Genomic_DNA"/>
</dbReference>
<feature type="region of interest" description="Disordered" evidence="1">
    <location>
        <begin position="98"/>
        <end position="122"/>
    </location>
</feature>
<dbReference type="AlphaFoldDB" id="A0A067C3I9"/>
<evidence type="ECO:0000256" key="1">
    <source>
        <dbReference type="SAM" id="MobiDB-lite"/>
    </source>
</evidence>
<dbReference type="OMA" id="ANWDIER"/>
<protein>
    <recommendedName>
        <fullName evidence="4">Coiled-coil domain-containing protein 12</fullName>
    </recommendedName>
</protein>
<dbReference type="VEuPathDB" id="FungiDB:SPRG_13690"/>
<evidence type="ECO:0008006" key="4">
    <source>
        <dbReference type="Google" id="ProtNLM"/>
    </source>
</evidence>
<dbReference type="RefSeq" id="XP_012207933.1">
    <property type="nucleotide sequence ID" value="XM_012352543.1"/>
</dbReference>
<gene>
    <name evidence="2" type="ORF">SPRG_13690</name>
</gene>
<accession>A0A067C3I9</accession>
<dbReference type="GO" id="GO:0005684">
    <property type="term" value="C:U2-type spliceosomal complex"/>
    <property type="evidence" value="ECO:0007669"/>
    <property type="project" value="TreeGrafter"/>
</dbReference>
<proteinExistence type="predicted"/>
<dbReference type="InterPro" id="IPR013169">
    <property type="entry name" value="mRNA_splic_Cwf18-like"/>
</dbReference>
<organism evidence="2 3">
    <name type="scientific">Saprolegnia parasitica (strain CBS 223.65)</name>
    <dbReference type="NCBI Taxonomy" id="695850"/>
    <lineage>
        <taxon>Eukaryota</taxon>
        <taxon>Sar</taxon>
        <taxon>Stramenopiles</taxon>
        <taxon>Oomycota</taxon>
        <taxon>Saprolegniomycetes</taxon>
        <taxon>Saprolegniales</taxon>
        <taxon>Saprolegniaceae</taxon>
        <taxon>Saprolegnia</taxon>
    </lineage>
</organism>
<dbReference type="PANTHER" id="PTHR31551">
    <property type="entry name" value="PRE-MRNA-SPLICING FACTOR CWF18"/>
    <property type="match status" value="1"/>
</dbReference>
<dbReference type="OrthoDB" id="10261348at2759"/>
<dbReference type="PANTHER" id="PTHR31551:SF1">
    <property type="entry name" value="COILED-COIL DOMAIN-CONTAINING PROTEIN 12"/>
    <property type="match status" value="1"/>
</dbReference>
<dbReference type="GO" id="GO:0071014">
    <property type="term" value="C:post-mRNA release spliceosomal complex"/>
    <property type="evidence" value="ECO:0007669"/>
    <property type="project" value="TreeGrafter"/>
</dbReference>
<name>A0A067C3I9_SAPPC</name>
<feature type="compositionally biased region" description="Acidic residues" evidence="1">
    <location>
        <begin position="103"/>
        <end position="122"/>
    </location>
</feature>
<dbReference type="GeneID" id="24135554"/>
<reference evidence="2 3" key="1">
    <citation type="journal article" date="2013" name="PLoS Genet.">
        <title>Distinctive expansion of potential virulence genes in the genome of the oomycete fish pathogen Saprolegnia parasitica.</title>
        <authorList>
            <person name="Jiang R.H."/>
            <person name="de Bruijn I."/>
            <person name="Haas B.J."/>
            <person name="Belmonte R."/>
            <person name="Lobach L."/>
            <person name="Christie J."/>
            <person name="van den Ackerveken G."/>
            <person name="Bottin A."/>
            <person name="Bulone V."/>
            <person name="Diaz-Moreno S.M."/>
            <person name="Dumas B."/>
            <person name="Fan L."/>
            <person name="Gaulin E."/>
            <person name="Govers F."/>
            <person name="Grenville-Briggs L.J."/>
            <person name="Horner N.R."/>
            <person name="Levin J.Z."/>
            <person name="Mammella M."/>
            <person name="Meijer H.J."/>
            <person name="Morris P."/>
            <person name="Nusbaum C."/>
            <person name="Oome S."/>
            <person name="Phillips A.J."/>
            <person name="van Rooyen D."/>
            <person name="Rzeszutek E."/>
            <person name="Saraiva M."/>
            <person name="Secombes C.J."/>
            <person name="Seidl M.F."/>
            <person name="Snel B."/>
            <person name="Stassen J.H."/>
            <person name="Sykes S."/>
            <person name="Tripathy S."/>
            <person name="van den Berg H."/>
            <person name="Vega-Arreguin J.C."/>
            <person name="Wawra S."/>
            <person name="Young S.K."/>
            <person name="Zeng Q."/>
            <person name="Dieguez-Uribeondo J."/>
            <person name="Russ C."/>
            <person name="Tyler B.M."/>
            <person name="van West P."/>
        </authorList>
    </citation>
    <scope>NUCLEOTIDE SEQUENCE [LARGE SCALE GENOMIC DNA]</scope>
    <source>
        <strain evidence="2 3">CBS 223.65</strain>
    </source>
</reference>
<dbReference type="KEGG" id="spar:SPRG_13690"/>
<dbReference type="Pfam" id="PF08315">
    <property type="entry name" value="cwf18"/>
    <property type="match status" value="1"/>
</dbReference>
<dbReference type="STRING" id="695850.A0A067C3I9"/>
<keyword evidence="3" id="KW-1185">Reference proteome</keyword>
<evidence type="ECO:0000313" key="3">
    <source>
        <dbReference type="Proteomes" id="UP000030745"/>
    </source>
</evidence>